<keyword evidence="3" id="KW-1185">Reference proteome</keyword>
<gene>
    <name evidence="2" type="ORF">Tco_0924803</name>
</gene>
<organism evidence="2 3">
    <name type="scientific">Tanacetum coccineum</name>
    <dbReference type="NCBI Taxonomy" id="301880"/>
    <lineage>
        <taxon>Eukaryota</taxon>
        <taxon>Viridiplantae</taxon>
        <taxon>Streptophyta</taxon>
        <taxon>Embryophyta</taxon>
        <taxon>Tracheophyta</taxon>
        <taxon>Spermatophyta</taxon>
        <taxon>Magnoliopsida</taxon>
        <taxon>eudicotyledons</taxon>
        <taxon>Gunneridae</taxon>
        <taxon>Pentapetalae</taxon>
        <taxon>asterids</taxon>
        <taxon>campanulids</taxon>
        <taxon>Asterales</taxon>
        <taxon>Asteraceae</taxon>
        <taxon>Asteroideae</taxon>
        <taxon>Anthemideae</taxon>
        <taxon>Anthemidinae</taxon>
        <taxon>Tanacetum</taxon>
    </lineage>
</organism>
<reference evidence="2" key="2">
    <citation type="submission" date="2022-01" db="EMBL/GenBank/DDBJ databases">
        <authorList>
            <person name="Yamashiro T."/>
            <person name="Shiraishi A."/>
            <person name="Satake H."/>
            <person name="Nakayama K."/>
        </authorList>
    </citation>
    <scope>NUCLEOTIDE SEQUENCE</scope>
</reference>
<feature type="region of interest" description="Disordered" evidence="1">
    <location>
        <begin position="27"/>
        <end position="47"/>
    </location>
</feature>
<evidence type="ECO:0000313" key="3">
    <source>
        <dbReference type="Proteomes" id="UP001151760"/>
    </source>
</evidence>
<feature type="region of interest" description="Disordered" evidence="1">
    <location>
        <begin position="193"/>
        <end position="213"/>
    </location>
</feature>
<dbReference type="Proteomes" id="UP001151760">
    <property type="component" value="Unassembled WGS sequence"/>
</dbReference>
<feature type="compositionally biased region" description="Polar residues" evidence="1">
    <location>
        <begin position="193"/>
        <end position="210"/>
    </location>
</feature>
<accession>A0ABQ5D615</accession>
<protein>
    <recommendedName>
        <fullName evidence="4">Retrotransposon gag domain-containing protein</fullName>
    </recommendedName>
</protein>
<dbReference type="EMBL" id="BQNB010014958">
    <property type="protein sequence ID" value="GJT34384.1"/>
    <property type="molecule type" value="Genomic_DNA"/>
</dbReference>
<proteinExistence type="predicted"/>
<name>A0ABQ5D615_9ASTR</name>
<evidence type="ECO:0000256" key="1">
    <source>
        <dbReference type="SAM" id="MobiDB-lite"/>
    </source>
</evidence>
<sequence length="641" mass="72338">MPPRRFKKKSVRKIVEKRVAKAIEKYEKTRADSNNTGGSGSTNTGGTVVPEMHGCSYKTFMNGKPHSFKGTEGVVGLKRWFEKMEQVFEICKCAEDDKVKFAMCTFEGRALTWMEKSLDSGLENGDDIKHTTINHRKTSLLQCLATLHEANQHAVNWSSKQFRVGLQESGKAIKGNGKTTRETTITNYITTTKPQQQQYPATETTYSSPEQNRRQENVRAYAAAPAGGKIYAGNLPKCNRDKLHSSGTCPQKCWRMQDLGTGGRIVGIRLLGNQQNDRARGRAYVVVENPQQNPNVAEWPEKDSFVHLHVARADEKCDDIVLSETSLSLEYMFRNVDQLKELLEKGFFRSKSNYHGSHRLLFVKRMRLDEKVCAVSRDRSSSGYHQLRVERDIPKTRYETDMGTLNPGLVRGGFGLGASAPSGRPIKSDGDRAAVFGEKISKWVGDGDGAPDPKPAPLPSSQKKKLKSTVPRTCGQPLTVSTMDLSKTKILEAQSDASKISKPKAGKRIERHLSNEMMVNLLLLTRIGSNSWLGVRKLIMDYEDHTSRYSVHGAVKMYYDLSDWYWWLFGMKRDIAEYVAPIEIVERDVKKLKAEKNPLVKLLGTSARAEYNWRTLKTIFERKYSNFSPNPYVPQVPQLEP</sequence>
<feature type="region of interest" description="Disordered" evidence="1">
    <location>
        <begin position="444"/>
        <end position="473"/>
    </location>
</feature>
<evidence type="ECO:0008006" key="4">
    <source>
        <dbReference type="Google" id="ProtNLM"/>
    </source>
</evidence>
<reference evidence="2" key="1">
    <citation type="journal article" date="2022" name="Int. J. Mol. Sci.">
        <title>Draft Genome of Tanacetum Coccineum: Genomic Comparison of Closely Related Tanacetum-Family Plants.</title>
        <authorList>
            <person name="Yamashiro T."/>
            <person name="Shiraishi A."/>
            <person name="Nakayama K."/>
            <person name="Satake H."/>
        </authorList>
    </citation>
    <scope>NUCLEOTIDE SEQUENCE</scope>
</reference>
<evidence type="ECO:0000313" key="2">
    <source>
        <dbReference type="EMBL" id="GJT34384.1"/>
    </source>
</evidence>
<feature type="compositionally biased region" description="Low complexity" evidence="1">
    <location>
        <begin position="33"/>
        <end position="47"/>
    </location>
</feature>
<comment type="caution">
    <text evidence="2">The sequence shown here is derived from an EMBL/GenBank/DDBJ whole genome shotgun (WGS) entry which is preliminary data.</text>
</comment>